<keyword evidence="2" id="KW-1185">Reference proteome</keyword>
<sequence length="76" mass="7900">MAMSATALATETDRMTIDRLVAGDELLQMPSHAAPRGEAKLLLALLALLSTDPDGGEPIEDAHGGVVQSLAIARSF</sequence>
<reference evidence="2" key="1">
    <citation type="journal article" date="2019" name="Int. J. Syst. Evol. Microbiol.">
        <title>The Global Catalogue of Microorganisms (GCM) 10K type strain sequencing project: providing services to taxonomists for standard genome sequencing and annotation.</title>
        <authorList>
            <consortium name="The Broad Institute Genomics Platform"/>
            <consortium name="The Broad Institute Genome Sequencing Center for Infectious Disease"/>
            <person name="Wu L."/>
            <person name="Ma J."/>
        </authorList>
    </citation>
    <scope>NUCLEOTIDE SEQUENCE [LARGE SCALE GENOMIC DNA]</scope>
    <source>
        <strain evidence="2">TBRC 1826</strain>
    </source>
</reference>
<gene>
    <name evidence="1" type="ORF">ACFOVU_19045</name>
</gene>
<organism evidence="1 2">
    <name type="scientific">Nocardiopsis sediminis</name>
    <dbReference type="NCBI Taxonomy" id="1778267"/>
    <lineage>
        <taxon>Bacteria</taxon>
        <taxon>Bacillati</taxon>
        <taxon>Actinomycetota</taxon>
        <taxon>Actinomycetes</taxon>
        <taxon>Streptosporangiales</taxon>
        <taxon>Nocardiopsidaceae</taxon>
        <taxon>Nocardiopsis</taxon>
    </lineage>
</organism>
<name>A0ABV8FT05_9ACTN</name>
<dbReference type="Proteomes" id="UP001595847">
    <property type="component" value="Unassembled WGS sequence"/>
</dbReference>
<proteinExistence type="predicted"/>
<dbReference type="RefSeq" id="WP_378535515.1">
    <property type="nucleotide sequence ID" value="NZ_JBHSBH010000012.1"/>
</dbReference>
<evidence type="ECO:0000313" key="1">
    <source>
        <dbReference type="EMBL" id="MFC3998036.1"/>
    </source>
</evidence>
<comment type="caution">
    <text evidence="1">The sequence shown here is derived from an EMBL/GenBank/DDBJ whole genome shotgun (WGS) entry which is preliminary data.</text>
</comment>
<protein>
    <submittedName>
        <fullName evidence="1">Uncharacterized protein</fullName>
    </submittedName>
</protein>
<dbReference type="EMBL" id="JBHSBH010000012">
    <property type="protein sequence ID" value="MFC3998036.1"/>
    <property type="molecule type" value="Genomic_DNA"/>
</dbReference>
<evidence type="ECO:0000313" key="2">
    <source>
        <dbReference type="Proteomes" id="UP001595847"/>
    </source>
</evidence>
<accession>A0ABV8FT05</accession>